<comment type="catalytic activity">
    <reaction evidence="1">
        <text>Thiol-dependent hydrolysis of ester, thioester, amide, peptide and isopeptide bonds formed by the C-terminal Gly of ubiquitin (a 76-residue protein attached to proteins as an intracellular targeting signal).</text>
        <dbReference type="EC" id="3.4.19.12"/>
    </reaction>
</comment>
<dbReference type="InterPro" id="IPR022105">
    <property type="entry name" value="DUF3645"/>
</dbReference>
<dbReference type="GO" id="GO:0004843">
    <property type="term" value="F:cysteine-type deubiquitinase activity"/>
    <property type="evidence" value="ECO:0007669"/>
    <property type="project" value="UniProtKB-EC"/>
</dbReference>
<dbReference type="Pfam" id="PF12340">
    <property type="entry name" value="DUF3638"/>
    <property type="match status" value="1"/>
</dbReference>
<keyword evidence="12" id="KW-1185">Reference proteome</keyword>
<dbReference type="InterPro" id="IPR027417">
    <property type="entry name" value="P-loop_NTPase"/>
</dbReference>
<evidence type="ECO:0000256" key="7">
    <source>
        <dbReference type="SAM" id="MobiDB-lite"/>
    </source>
</evidence>
<evidence type="ECO:0000259" key="8">
    <source>
        <dbReference type="Pfam" id="PF12340"/>
    </source>
</evidence>
<evidence type="ECO:0000259" key="9">
    <source>
        <dbReference type="Pfam" id="PF12359"/>
    </source>
</evidence>
<organism evidence="11 12">
    <name type="scientific">Sordaria brevicollis</name>
    <dbReference type="NCBI Taxonomy" id="83679"/>
    <lineage>
        <taxon>Eukaryota</taxon>
        <taxon>Fungi</taxon>
        <taxon>Dikarya</taxon>
        <taxon>Ascomycota</taxon>
        <taxon>Pezizomycotina</taxon>
        <taxon>Sordariomycetes</taxon>
        <taxon>Sordariomycetidae</taxon>
        <taxon>Sordariales</taxon>
        <taxon>Sordariaceae</taxon>
        <taxon>Sordaria</taxon>
    </lineage>
</organism>
<dbReference type="PANTHER" id="PTHR13367:SF33">
    <property type="entry name" value="P-LOOP CONTAINING NUCLEOSIDE TRIPHOSPHATE HYDROLASE PROTEIN"/>
    <property type="match status" value="1"/>
</dbReference>
<dbReference type="EC" id="3.4.19.12" evidence="2"/>
<evidence type="ECO:0000256" key="1">
    <source>
        <dbReference type="ARBA" id="ARBA00000707"/>
    </source>
</evidence>
<feature type="compositionally biased region" description="Acidic residues" evidence="7">
    <location>
        <begin position="3151"/>
        <end position="3174"/>
    </location>
</feature>
<evidence type="ECO:0000256" key="2">
    <source>
        <dbReference type="ARBA" id="ARBA00012759"/>
    </source>
</evidence>
<evidence type="ECO:0000259" key="10">
    <source>
        <dbReference type="Pfam" id="PF20255"/>
    </source>
</evidence>
<dbReference type="InterPro" id="IPR046541">
    <property type="entry name" value="DUF6606"/>
</dbReference>
<keyword evidence="6" id="KW-0788">Thiol protease</keyword>
<protein>
    <recommendedName>
        <fullName evidence="2">ubiquitinyl hydrolase 1</fullName>
        <ecNumber evidence="2">3.4.19.12</ecNumber>
    </recommendedName>
</protein>
<dbReference type="InterPro" id="IPR051346">
    <property type="entry name" value="OTU_Deubiquitinase"/>
</dbReference>
<reference evidence="11" key="1">
    <citation type="journal article" date="2023" name="Mol. Phylogenet. Evol.">
        <title>Genome-scale phylogeny and comparative genomics of the fungal order Sordariales.</title>
        <authorList>
            <person name="Hensen N."/>
            <person name="Bonometti L."/>
            <person name="Westerberg I."/>
            <person name="Brannstrom I.O."/>
            <person name="Guillou S."/>
            <person name="Cros-Aarteil S."/>
            <person name="Calhoun S."/>
            <person name="Haridas S."/>
            <person name="Kuo A."/>
            <person name="Mondo S."/>
            <person name="Pangilinan J."/>
            <person name="Riley R."/>
            <person name="LaButti K."/>
            <person name="Andreopoulos B."/>
            <person name="Lipzen A."/>
            <person name="Chen C."/>
            <person name="Yan M."/>
            <person name="Daum C."/>
            <person name="Ng V."/>
            <person name="Clum A."/>
            <person name="Steindorff A."/>
            <person name="Ohm R.A."/>
            <person name="Martin F."/>
            <person name="Silar P."/>
            <person name="Natvig D.O."/>
            <person name="Lalanne C."/>
            <person name="Gautier V."/>
            <person name="Ament-Velasquez S.L."/>
            <person name="Kruys A."/>
            <person name="Hutchinson M.I."/>
            <person name="Powell A.J."/>
            <person name="Barry K."/>
            <person name="Miller A.N."/>
            <person name="Grigoriev I.V."/>
            <person name="Debuchy R."/>
            <person name="Gladieux P."/>
            <person name="Hiltunen Thoren M."/>
            <person name="Johannesson H."/>
        </authorList>
    </citation>
    <scope>NUCLEOTIDE SEQUENCE</scope>
    <source>
        <strain evidence="11">FGSC 1904</strain>
    </source>
</reference>
<keyword evidence="5" id="KW-0378">Hydrolase</keyword>
<dbReference type="GO" id="GO:0006508">
    <property type="term" value="P:proteolysis"/>
    <property type="evidence" value="ECO:0007669"/>
    <property type="project" value="UniProtKB-KW"/>
</dbReference>
<sequence>MASNQDLYHHLVLGAKVPTSHLDPVETLNRSLVDCTIKACNFLRQQSPSGPWDSLLPSLEKCRSLNHDGMPSKASLEEAFRDIGDKTLILHVASQNAGLLIRSSSNESVVFTAFEASPSLEAVLGAKNALLWDFPGRAAQIPFSEFHDDSFRTSLALFLEKASIETLNALNARAVKKQTAVIETRDTADCALISQLLMSLLMAIGEPASTPRFRKRVRDDVNFDNAKKPWRRAPMWLILRVAIRQMLCLELGHEQGRATYKMFVCVVLAQFLEQVSKELSAEMVMTLRAKLCRRLAKLESDRLQASESARPAFERLFACLGPWFKTIIEVATQEVTKIWELYKASVQRKILPLPAKSEVANFKLRLENSGNYLQSLLSLNPYPLRETPFLDLRAMKSGMLGEAARFADKYLRLAELEDQIQQAIEHEITNPHTSQEDYRLGCLRISGLIIELIKQVGDAYNGDPAQMSHHILEMLGLWVLLDSYASAFCPLLMAYHPFFSPESFDLLHLSSLSDMSRLRKIQEYLKKRAAASSESKTIFAPPSPSSFGVRYIGECDDGDRLIAEWDAIDAENGRTKRDKIQAWVSALSQYEDLNEKMHGAGPCLCIQINETEKDVSNCFPCLCKRRMRRMVVEVHEEYLPEDIDEAATVIFELCAPDFFTAYRNATWKIYQTLALQGVTPHTKPEETLLSYCQLKDFASESAQSSTVTLASAPKSWLSTHYKKLHVRNSPEMKDIVLPLALRFEYFDKELNCWVKDHDRPLQLARFCGVSLPNGFGAIEGTREGGDVTRLAREPSSYEILANQTKCPSSMSSAEFTAHQSLLAGTARRWMAMLLELNTPNLNFSSEETSRLFSDLITQVGTMEKSASSLRDAHLIFKDDAFCTRLAEQVERRLATISWRDVFCMDVVLSIILRLHELGSKSTRRSADKLLMKARHITLQWLKDLRSEVRGATEEDIAARASEYGRWAAVLCRRTFSAHLPNCPMSLQDLLCFLEAAIGLQENMLVDVRKLSDSFKLVLARDLKAAYRLHSTVSQAIKAHPQVIETILDPIWPNPTSAPRTFSDLEFMPAPNSRWVMQKIQTVHGIFTERYTVQFNFIEGYLLIDGKPPGTLPADIRDAEIVKELFGNRHLITLPSAMPGMSHSLLGETHHKHQVHFGIRDGQVIIRAKTKEGTVMELIPRNKFRQVKGHDVPASLIEDCFHWMIVSDKMNPRLEIRHGNPWRQHAHAWVIDLNTRVAKRRDHRLIDPQSKLFKRIEQQFKYFEHPENLLVYQPGKGNIVVKLDRLGLTFHVNHRGLLESRELRSEIDPNQDAGTLYGFLSKICLRDLKDPSQRSIITAMGVISRTRHGSRTVVQAAPVSQYGLFSIDNVLGRLWCLPEPRNLYAKALFHALTCSPFPDPLTGRTGREEAQHILQSGLCQPWQPLDSDGLAMLQFIAHQLVPRREWYPPNKRILQTASWDQYLSYAQHDGYDAIVQAIVAKSDRLSSFHTNKSTPPSCSGVYISHLRERGLLRQSLYESNSSSPPISTSQGDELYRSRDWDMTSKRCNNVFRIVRQVTASEFRYDRTKRLLDILEGWKVIGGFKVAAEHDFFSLIDAIERTPSGQFGSMVSFCCQIRPDDQYALPFRLAPLVFTDNADMDLAVSLAAFCRIKELKALGQPKGPLFTDFRHHEPPTLEMIQGVLRQHLMELPIPISIQTTKGKTRFQKDQENHKQLCDSEVKRISELILGQWPAEVLSFDDIESPVIDCYDVFQALQPRWRQLWDNYQLSIWVDSVDDILSQYSSPHEPPTLLTSIDTRPYQLHKRKEVVPSISRDLLPKAGPKRLLLSDEVNESQAVHMNVLQPKADRRQAAIRPEYQELESILDSLSKESGSIRQEYAGDLRRSLTALQDFPRRSKLDLRPTRTLIESKILSCEQSIAKQMEAIHQSWSTHDSGSRWLIAGGLWPSSSKITMLEQLRSVEENEFGDGMKSALVSLGIMLTRLQKLRRMRHADLHGNNQRVLDELANSGHTNWNAEEFPDFLLLELETNILIRDEQFEVAQAIISPKSGSNSVLQLNMGKGKTSVITPMAAAVLANKRQLCRLIVPKALLLQTAQIMQSRLGGLVGREIRQVPFSRRTKAGSETLNVFEELHHEILNSGGIILALPESIMSFSLSGLQSMVDSKSKQARQMVEFQRWLTETSRDILDESDVTLAVKTQLIYPSGTEKAVDGHPHRWHVAQALLHLVEIHVPYLRQKFGRRIEVEQQGSVFPRVYILDVEVEQELKRRIIEDVCAGKVPAFHLADSVQPSVMSRLKRALSDPVVDDFEINKAKRAFVDRNSAVDKILLLRGLIHSGVLLLCLKKRWNVQYGLHPDRIPIAVPFEAKGVPSANAEFGHPDVAIIFTCLAFYYSGLTLNQFTECLGSVLKSDDPQSEYDVWTQSCTNLPPDLRQWNLINAEDHLQVDQLWKLLRLNRAVLNFYLNTFVFPKHCKQFEVKLQTSGWDIPLFPRTTGKEPPAARTTGFSGTNDNRYLLPLTIKQDDLPSLSQTNAEVLSYLLEKRNRRYEKLADYNGRRLTELGLLKRLEQMRIRILIDAGAFVLEMKNQEVAKEWLKLDTYSPAAVFFNEENKAMVLSRGSKRPIPLLATPYAENLEECLVYLDEAHTRGTDLKLPPNACGALTLALNQTKDHTVQAAMRLRQLGTTQSVVFCAPPEVDHDIRKVCQRRWMDSIDSGHCVRWLLEMTCRANESLRPLYVAQGTDFCKRVDSAWAHPNFVGSTKHRDAHLSVILQKECSTLKEVYGSKAPSSSPDTASVAITNPQLRRFYDTLTKKKKDLAHTIPKALACALDEVEQEREVEFQVEEIRQVRKPTHYDALKFPGIHPNVLRFVEKGVLRGTDGYEHAFTALGRTTLGRKHEVRSTGSRLYVSAEFRRTIAMSKDPGDDFFRPVEWILYAPGTQTALILIPEEAEITIPILRAAKSRSLVHLIPYTSPVTRNMTALGRLTYYAFPSFPKGTVIPDWLKIEIGILAGRLYFDFDEYSAIVQYLQAGRTDEEGESAENKGKQASLPANDGVEVVFAKNAVAFVLDWLTQRRRGQDITHTPMGYVCQRRKLSAEHPFFKSTEAEAPERSGVSPKRRSEADDESDSDEEYDMLEDMEQSGDDGDDGSAVIEWDLEDAEERCDSFEDDTSVEDDEE</sequence>
<evidence type="ECO:0000313" key="12">
    <source>
        <dbReference type="Proteomes" id="UP001281003"/>
    </source>
</evidence>
<feature type="domain" description="DUF3645" evidence="9">
    <location>
        <begin position="2351"/>
        <end position="2383"/>
    </location>
</feature>
<feature type="domain" description="DUF3638" evidence="8">
    <location>
        <begin position="2009"/>
        <end position="2230"/>
    </location>
</feature>
<feature type="domain" description="DUF6606" evidence="10">
    <location>
        <begin position="7"/>
        <end position="273"/>
    </location>
</feature>
<feature type="region of interest" description="Disordered" evidence="7">
    <location>
        <begin position="3096"/>
        <end position="3174"/>
    </location>
</feature>
<keyword evidence="4" id="KW-0833">Ubl conjugation pathway</keyword>
<comment type="caution">
    <text evidence="11">The sequence shown here is derived from an EMBL/GenBank/DDBJ whole genome shotgun (WGS) entry which is preliminary data.</text>
</comment>
<evidence type="ECO:0000313" key="11">
    <source>
        <dbReference type="EMBL" id="KAK3400336.1"/>
    </source>
</evidence>
<dbReference type="InterPro" id="IPR022099">
    <property type="entry name" value="DUF3638"/>
</dbReference>
<keyword evidence="3" id="KW-0645">Protease</keyword>
<name>A0AAE0PHV6_SORBR</name>
<accession>A0AAE0PHV6</accession>
<feature type="compositionally biased region" description="Basic and acidic residues" evidence="7">
    <location>
        <begin position="3096"/>
        <end position="3107"/>
    </location>
</feature>
<evidence type="ECO:0000256" key="6">
    <source>
        <dbReference type="ARBA" id="ARBA00022807"/>
    </source>
</evidence>
<dbReference type="Pfam" id="PF12359">
    <property type="entry name" value="DUF3645"/>
    <property type="match status" value="1"/>
</dbReference>
<dbReference type="Pfam" id="PF20255">
    <property type="entry name" value="DUF6606"/>
    <property type="match status" value="1"/>
</dbReference>
<evidence type="ECO:0000256" key="3">
    <source>
        <dbReference type="ARBA" id="ARBA00022670"/>
    </source>
</evidence>
<proteinExistence type="predicted"/>
<dbReference type="SUPFAM" id="SSF52540">
    <property type="entry name" value="P-loop containing nucleoside triphosphate hydrolases"/>
    <property type="match status" value="1"/>
</dbReference>
<evidence type="ECO:0000256" key="5">
    <source>
        <dbReference type="ARBA" id="ARBA00022801"/>
    </source>
</evidence>
<gene>
    <name evidence="11" type="ORF">B0T20DRAFT_182403</name>
</gene>
<dbReference type="Proteomes" id="UP001281003">
    <property type="component" value="Unassembled WGS sequence"/>
</dbReference>
<evidence type="ECO:0000256" key="4">
    <source>
        <dbReference type="ARBA" id="ARBA00022786"/>
    </source>
</evidence>
<dbReference type="PANTHER" id="PTHR13367">
    <property type="entry name" value="UBIQUITIN THIOESTERASE"/>
    <property type="match status" value="1"/>
</dbReference>
<reference evidence="11" key="2">
    <citation type="submission" date="2023-07" db="EMBL/GenBank/DDBJ databases">
        <authorList>
            <consortium name="Lawrence Berkeley National Laboratory"/>
            <person name="Haridas S."/>
            <person name="Hensen N."/>
            <person name="Bonometti L."/>
            <person name="Westerberg I."/>
            <person name="Brannstrom I.O."/>
            <person name="Guillou S."/>
            <person name="Cros-Aarteil S."/>
            <person name="Calhoun S."/>
            <person name="Kuo A."/>
            <person name="Mondo S."/>
            <person name="Pangilinan J."/>
            <person name="Riley R."/>
            <person name="LaButti K."/>
            <person name="Andreopoulos B."/>
            <person name="Lipzen A."/>
            <person name="Chen C."/>
            <person name="Yanf M."/>
            <person name="Daum C."/>
            <person name="Ng V."/>
            <person name="Clum A."/>
            <person name="Steindorff A."/>
            <person name="Ohm R."/>
            <person name="Martin F."/>
            <person name="Silar P."/>
            <person name="Natvig D."/>
            <person name="Lalanne C."/>
            <person name="Gautier V."/>
            <person name="Ament-velasquez S.L."/>
            <person name="Kruys A."/>
            <person name="Hutchinson M.I."/>
            <person name="Powell A.J."/>
            <person name="Barry K."/>
            <person name="Miller A.N."/>
            <person name="Grigoriev I.V."/>
            <person name="Debuchy R."/>
            <person name="Gladieux P."/>
            <person name="Thoren M.H."/>
            <person name="Johannesson H."/>
        </authorList>
    </citation>
    <scope>NUCLEOTIDE SEQUENCE</scope>
    <source>
        <strain evidence="11">FGSC 1904</strain>
    </source>
</reference>
<feature type="compositionally biased region" description="Acidic residues" evidence="7">
    <location>
        <begin position="3119"/>
        <end position="3144"/>
    </location>
</feature>
<dbReference type="EMBL" id="JAUTDP010000004">
    <property type="protein sequence ID" value="KAK3400336.1"/>
    <property type="molecule type" value="Genomic_DNA"/>
</dbReference>